<dbReference type="EMBL" id="JJMU01000002">
    <property type="protein sequence ID" value="KGE16127.1"/>
    <property type="molecule type" value="Genomic_DNA"/>
</dbReference>
<protein>
    <submittedName>
        <fullName evidence="1">Uncharacterized protein</fullName>
    </submittedName>
</protein>
<gene>
    <name evidence="1" type="ORF">DI53_0242</name>
</gene>
<dbReference type="AlphaFoldDB" id="A0A0B8T3I5"/>
<evidence type="ECO:0000313" key="2">
    <source>
        <dbReference type="Proteomes" id="UP000031802"/>
    </source>
</evidence>
<proteinExistence type="predicted"/>
<reference evidence="1 2" key="2">
    <citation type="journal article" date="2015" name="PLoS ONE">
        <title>Whole-Genome Optical Mapping and Finished Genome Sequence of Sphingobacterium deserti sp. nov., a New Species Isolated from the Western Desert of China.</title>
        <authorList>
            <person name="Teng C."/>
            <person name="Zhou Z."/>
            <person name="Molnar I."/>
            <person name="Li X."/>
            <person name="Tang R."/>
            <person name="Chen M."/>
            <person name="Wang L."/>
            <person name="Su S."/>
            <person name="Zhang W."/>
            <person name="Lin M."/>
        </authorList>
    </citation>
    <scope>NUCLEOTIDE SEQUENCE [LARGE SCALE GENOMIC DNA]</scope>
    <source>
        <strain evidence="2">ACCC05744</strain>
    </source>
</reference>
<evidence type="ECO:0000313" key="1">
    <source>
        <dbReference type="EMBL" id="KGE16127.1"/>
    </source>
</evidence>
<dbReference type="OrthoDB" id="5326076at2"/>
<dbReference type="Proteomes" id="UP000031802">
    <property type="component" value="Unassembled WGS sequence"/>
</dbReference>
<dbReference type="RefSeq" id="WP_037494415.1">
    <property type="nucleotide sequence ID" value="NZ_JJMU01000002.1"/>
</dbReference>
<comment type="caution">
    <text evidence="1">The sequence shown here is derived from an EMBL/GenBank/DDBJ whole genome shotgun (WGS) entry which is preliminary data.</text>
</comment>
<accession>A0A0B8T3I5</accession>
<keyword evidence="2" id="KW-1185">Reference proteome</keyword>
<reference evidence="2" key="1">
    <citation type="submission" date="2014-04" db="EMBL/GenBank/DDBJ databases">
        <title>Whole-Genome optical mapping and complete genome sequence of Sphingobacterium deserti sp. nov., a new spaces isolated from desert in the west of China.</title>
        <authorList>
            <person name="Teng C."/>
            <person name="Zhou Z."/>
            <person name="Li X."/>
            <person name="Chen M."/>
            <person name="Lin M."/>
            <person name="Wang L."/>
            <person name="Su S."/>
            <person name="Zhang C."/>
            <person name="Zhang W."/>
        </authorList>
    </citation>
    <scope>NUCLEOTIDE SEQUENCE [LARGE SCALE GENOMIC DNA]</scope>
    <source>
        <strain evidence="2">ACCC05744</strain>
    </source>
</reference>
<sequence length="90" mass="10369">MATITPTILQNNELKNGTWKVVYRLTHRRQSVYIKTSHVVGPKNLDKDRSIKPNFIINYLAADGKVCRNHICFIRLTTYDPSVTPIEDII</sequence>
<name>A0A0B8T3I5_9SPHI</name>
<organism evidence="1 2">
    <name type="scientific">Sphingobacterium deserti</name>
    <dbReference type="NCBI Taxonomy" id="1229276"/>
    <lineage>
        <taxon>Bacteria</taxon>
        <taxon>Pseudomonadati</taxon>
        <taxon>Bacteroidota</taxon>
        <taxon>Sphingobacteriia</taxon>
        <taxon>Sphingobacteriales</taxon>
        <taxon>Sphingobacteriaceae</taxon>
        <taxon>Sphingobacterium</taxon>
    </lineage>
</organism>
<dbReference type="STRING" id="1229276.DI53_0242"/>